<evidence type="ECO:0000256" key="4">
    <source>
        <dbReference type="SAM" id="Phobius"/>
    </source>
</evidence>
<reference evidence="6 7" key="1">
    <citation type="submission" date="2016-04" db="EMBL/GenBank/DDBJ databases">
        <title>Complete genome sequence and analysis of deep-sea sediment isolate, Amycolatopsis sp. WP1.</title>
        <authorList>
            <person name="Wang H."/>
            <person name="Chen S."/>
            <person name="Wu Q."/>
        </authorList>
    </citation>
    <scope>NUCLEOTIDE SEQUENCE [LARGE SCALE GENOMIC DNA]</scope>
    <source>
        <strain evidence="6 7">WP1</strain>
    </source>
</reference>
<evidence type="ECO:0000259" key="5">
    <source>
        <dbReference type="Pfam" id="PF08241"/>
    </source>
</evidence>
<feature type="domain" description="Methyltransferase type 11" evidence="5">
    <location>
        <begin position="99"/>
        <end position="206"/>
    </location>
</feature>
<evidence type="ECO:0000256" key="1">
    <source>
        <dbReference type="ARBA" id="ARBA00022603"/>
    </source>
</evidence>
<organism evidence="6 7">
    <name type="scientific">Amycolatopsis albispora</name>
    <dbReference type="NCBI Taxonomy" id="1804986"/>
    <lineage>
        <taxon>Bacteria</taxon>
        <taxon>Bacillati</taxon>
        <taxon>Actinomycetota</taxon>
        <taxon>Actinomycetes</taxon>
        <taxon>Pseudonocardiales</taxon>
        <taxon>Pseudonocardiaceae</taxon>
        <taxon>Amycolatopsis</taxon>
    </lineage>
</organism>
<evidence type="ECO:0000313" key="7">
    <source>
        <dbReference type="Proteomes" id="UP000250434"/>
    </source>
</evidence>
<protein>
    <submittedName>
        <fullName evidence="6">Methyltransferase</fullName>
    </submittedName>
</protein>
<gene>
    <name evidence="6" type="ORF">A4R43_10060</name>
</gene>
<keyword evidence="4" id="KW-0472">Membrane</keyword>
<dbReference type="KEGG" id="aab:A4R43_10060"/>
<keyword evidence="7" id="KW-1185">Reference proteome</keyword>
<dbReference type="PROSITE" id="PS01184">
    <property type="entry name" value="UBIE_2"/>
    <property type="match status" value="1"/>
</dbReference>
<keyword evidence="4" id="KW-0812">Transmembrane</keyword>
<keyword evidence="1 6" id="KW-0489">Methyltransferase</keyword>
<dbReference type="PANTHER" id="PTHR45277">
    <property type="entry name" value="EXPRESSED PROTEIN"/>
    <property type="match status" value="1"/>
</dbReference>
<dbReference type="Proteomes" id="UP000250434">
    <property type="component" value="Chromosome"/>
</dbReference>
<keyword evidence="3" id="KW-0949">S-adenosyl-L-methionine</keyword>
<dbReference type="InterPro" id="IPR029063">
    <property type="entry name" value="SAM-dependent_MTases_sf"/>
</dbReference>
<dbReference type="RefSeq" id="WP_205215290.1">
    <property type="nucleotide sequence ID" value="NZ_CP015163.1"/>
</dbReference>
<dbReference type="AlphaFoldDB" id="A0A344L463"/>
<dbReference type="GO" id="GO:0008757">
    <property type="term" value="F:S-adenosylmethionine-dependent methyltransferase activity"/>
    <property type="evidence" value="ECO:0007669"/>
    <property type="project" value="InterPro"/>
</dbReference>
<dbReference type="GO" id="GO:0032259">
    <property type="term" value="P:methylation"/>
    <property type="evidence" value="ECO:0007669"/>
    <property type="project" value="UniProtKB-KW"/>
</dbReference>
<dbReference type="InterPro" id="IPR023576">
    <property type="entry name" value="UbiE/COQ5_MeTrFase_CS"/>
</dbReference>
<evidence type="ECO:0000256" key="3">
    <source>
        <dbReference type="ARBA" id="ARBA00022691"/>
    </source>
</evidence>
<dbReference type="InterPro" id="IPR013216">
    <property type="entry name" value="Methyltransf_11"/>
</dbReference>
<sequence>MGHAGTRGRRGKYGIDGDFRLIPAKVQGVAIVTMFAVLLGFVVSDAVTGRVWAAVGGGLIIALLAFTAATFAYTSRVGKFEVWARVLAALGLRGDERLLDLGCGRGAVLLAAAELLPGGHAAGVDRWRPDQTGNSPEATRRNAELEGVAARVSLHTADMTRLPFADNAFDVVVSGFALHHIPTAEGRRAALGEAVRVLRPGGRLAIADLGHTGKYVEVLRAKGIETPGRRNLGWRAWWGGPWFPSYLVTGTKKAAR</sequence>
<dbReference type="SUPFAM" id="SSF53335">
    <property type="entry name" value="S-adenosyl-L-methionine-dependent methyltransferases"/>
    <property type="match status" value="1"/>
</dbReference>
<dbReference type="PANTHER" id="PTHR45277:SF1">
    <property type="entry name" value="EXPRESSED PROTEIN"/>
    <property type="match status" value="1"/>
</dbReference>
<dbReference type="EMBL" id="CP015163">
    <property type="protein sequence ID" value="AXB42837.1"/>
    <property type="molecule type" value="Genomic_DNA"/>
</dbReference>
<dbReference type="CDD" id="cd02440">
    <property type="entry name" value="AdoMet_MTases"/>
    <property type="match status" value="1"/>
</dbReference>
<dbReference type="Pfam" id="PF08241">
    <property type="entry name" value="Methyltransf_11"/>
    <property type="match status" value="1"/>
</dbReference>
<proteinExistence type="predicted"/>
<evidence type="ECO:0000313" key="6">
    <source>
        <dbReference type="EMBL" id="AXB42837.1"/>
    </source>
</evidence>
<keyword evidence="4" id="KW-1133">Transmembrane helix</keyword>
<keyword evidence="2 6" id="KW-0808">Transferase</keyword>
<evidence type="ECO:0000256" key="2">
    <source>
        <dbReference type="ARBA" id="ARBA00022679"/>
    </source>
</evidence>
<dbReference type="Gene3D" id="3.40.50.150">
    <property type="entry name" value="Vaccinia Virus protein VP39"/>
    <property type="match status" value="1"/>
</dbReference>
<feature type="transmembrane region" description="Helical" evidence="4">
    <location>
        <begin position="21"/>
        <end position="43"/>
    </location>
</feature>
<feature type="transmembrane region" description="Helical" evidence="4">
    <location>
        <begin position="49"/>
        <end position="73"/>
    </location>
</feature>
<accession>A0A344L463</accession>
<name>A0A344L463_9PSEU</name>